<feature type="region of interest" description="Disordered" evidence="1">
    <location>
        <begin position="1"/>
        <end position="56"/>
    </location>
</feature>
<keyword evidence="3" id="KW-1185">Reference proteome</keyword>
<organism evidence="2 3">
    <name type="scientific">Sphaerobolus stellatus (strain SS14)</name>
    <dbReference type="NCBI Taxonomy" id="990650"/>
    <lineage>
        <taxon>Eukaryota</taxon>
        <taxon>Fungi</taxon>
        <taxon>Dikarya</taxon>
        <taxon>Basidiomycota</taxon>
        <taxon>Agaricomycotina</taxon>
        <taxon>Agaricomycetes</taxon>
        <taxon>Phallomycetidae</taxon>
        <taxon>Geastrales</taxon>
        <taxon>Sphaerobolaceae</taxon>
        <taxon>Sphaerobolus</taxon>
    </lineage>
</organism>
<dbReference type="HOGENOM" id="CLU_3015705_0_0_1"/>
<accession>A0A0C9UJH7</accession>
<evidence type="ECO:0000256" key="1">
    <source>
        <dbReference type="SAM" id="MobiDB-lite"/>
    </source>
</evidence>
<reference evidence="2 3" key="1">
    <citation type="submission" date="2014-06" db="EMBL/GenBank/DDBJ databases">
        <title>Evolutionary Origins and Diversification of the Mycorrhizal Mutualists.</title>
        <authorList>
            <consortium name="DOE Joint Genome Institute"/>
            <consortium name="Mycorrhizal Genomics Consortium"/>
            <person name="Kohler A."/>
            <person name="Kuo A."/>
            <person name="Nagy L.G."/>
            <person name="Floudas D."/>
            <person name="Copeland A."/>
            <person name="Barry K.W."/>
            <person name="Cichocki N."/>
            <person name="Veneault-Fourrey C."/>
            <person name="LaButti K."/>
            <person name="Lindquist E.A."/>
            <person name="Lipzen A."/>
            <person name="Lundell T."/>
            <person name="Morin E."/>
            <person name="Murat C."/>
            <person name="Riley R."/>
            <person name="Ohm R."/>
            <person name="Sun H."/>
            <person name="Tunlid A."/>
            <person name="Henrissat B."/>
            <person name="Grigoriev I.V."/>
            <person name="Hibbett D.S."/>
            <person name="Martin F."/>
        </authorList>
    </citation>
    <scope>NUCLEOTIDE SEQUENCE [LARGE SCALE GENOMIC DNA]</scope>
    <source>
        <strain evidence="2 3">SS14</strain>
    </source>
</reference>
<dbReference type="EMBL" id="KN837291">
    <property type="protein sequence ID" value="KIJ29052.1"/>
    <property type="molecule type" value="Genomic_DNA"/>
</dbReference>
<name>A0A0C9UJH7_SPHS4</name>
<gene>
    <name evidence="2" type="ORF">M422DRAFT_269577</name>
</gene>
<sequence>MSRHQCKLEPVLPYEEEPPRGEPEIGDMAPPSVGANKTLPDESHMDVDPELDDIYS</sequence>
<evidence type="ECO:0000313" key="3">
    <source>
        <dbReference type="Proteomes" id="UP000054279"/>
    </source>
</evidence>
<proteinExistence type="predicted"/>
<protein>
    <submittedName>
        <fullName evidence="2">Uncharacterized protein</fullName>
    </submittedName>
</protein>
<dbReference type="AlphaFoldDB" id="A0A0C9UJH7"/>
<dbReference type="Proteomes" id="UP000054279">
    <property type="component" value="Unassembled WGS sequence"/>
</dbReference>
<evidence type="ECO:0000313" key="2">
    <source>
        <dbReference type="EMBL" id="KIJ29052.1"/>
    </source>
</evidence>